<protein>
    <recommendedName>
        <fullName evidence="3">DUF4760 domain-containing protein</fullName>
    </recommendedName>
</protein>
<evidence type="ECO:0000313" key="2">
    <source>
        <dbReference type="Proteomes" id="UP000076643"/>
    </source>
</evidence>
<sequence>MTKFEIAITTLFTGFVIGQTTDFIKYKWQISRQKKALKSEIKSIQSDFSEKAERIKQVASELTRFHIGFSVPGKISTHIFEKCYPEVAPYLSENERKSIITIYNHVQHFNDEVAKEDRTTLEQAQRSLVKMYSQVVFGYDTASHFLENGGDKLFLQETDKIDRINDEIQKFANSWLL</sequence>
<dbReference type="Proteomes" id="UP000076643">
    <property type="component" value="Unassembled WGS sequence"/>
</dbReference>
<gene>
    <name evidence="1" type="ORF">N475_13890</name>
</gene>
<dbReference type="RefSeq" id="WP_063365147.1">
    <property type="nucleotide sequence ID" value="NZ_AQHB01000023.1"/>
</dbReference>
<evidence type="ECO:0008006" key="3">
    <source>
        <dbReference type="Google" id="ProtNLM"/>
    </source>
</evidence>
<comment type="caution">
    <text evidence="1">The sequence shown here is derived from an EMBL/GenBank/DDBJ whole genome shotgun (WGS) entry which is preliminary data.</text>
</comment>
<accession>A0A166X9Q1</accession>
<dbReference type="EMBL" id="AUYB01000098">
    <property type="protein sequence ID" value="KZN39844.1"/>
    <property type="molecule type" value="Genomic_DNA"/>
</dbReference>
<evidence type="ECO:0000313" key="1">
    <source>
        <dbReference type="EMBL" id="KZN39844.1"/>
    </source>
</evidence>
<reference evidence="1 2" key="1">
    <citation type="submission" date="2013-07" db="EMBL/GenBank/DDBJ databases">
        <title>Comparative Genomic and Metabolomic Analysis of Twelve Strains of Pseudoalteromonas luteoviolacea.</title>
        <authorList>
            <person name="Vynne N.G."/>
            <person name="Mansson M."/>
            <person name="Gram L."/>
        </authorList>
    </citation>
    <scope>NUCLEOTIDE SEQUENCE [LARGE SCALE GENOMIC DNA]</scope>
    <source>
        <strain evidence="1 2">DSM 6061</strain>
    </source>
</reference>
<proteinExistence type="predicted"/>
<dbReference type="AlphaFoldDB" id="A0A166X9Q1"/>
<organism evidence="1 2">
    <name type="scientific">Pseudoalteromonas luteoviolacea DSM 6061</name>
    <dbReference type="NCBI Taxonomy" id="1365250"/>
    <lineage>
        <taxon>Bacteria</taxon>
        <taxon>Pseudomonadati</taxon>
        <taxon>Pseudomonadota</taxon>
        <taxon>Gammaproteobacteria</taxon>
        <taxon>Alteromonadales</taxon>
        <taxon>Pseudoalteromonadaceae</taxon>
        <taxon>Pseudoalteromonas</taxon>
    </lineage>
</organism>
<name>A0A166X9Q1_9GAMM</name>
<keyword evidence="2" id="KW-1185">Reference proteome</keyword>
<dbReference type="PATRIC" id="fig|1365250.3.peg.2007"/>